<dbReference type="Proteomes" id="UP000185841">
    <property type="component" value="Unassembled WGS sequence"/>
</dbReference>
<name>A0A1N6QKJ8_AQUAC</name>
<dbReference type="GO" id="GO:0019867">
    <property type="term" value="C:outer membrane"/>
    <property type="evidence" value="ECO:0007669"/>
    <property type="project" value="InterPro"/>
</dbReference>
<feature type="signal peptide" evidence="1">
    <location>
        <begin position="1"/>
        <end position="18"/>
    </location>
</feature>
<dbReference type="InterPro" id="IPR005546">
    <property type="entry name" value="Autotransporte_beta"/>
</dbReference>
<feature type="chain" id="PRO_5009937731" evidence="1">
    <location>
        <begin position="19"/>
        <end position="312"/>
    </location>
</feature>
<dbReference type="RefSeq" id="WP_076425486.1">
    <property type="nucleotide sequence ID" value="NZ_FTMP01000002.1"/>
</dbReference>
<dbReference type="InterPro" id="IPR006315">
    <property type="entry name" value="OM_autotransptr_brl_dom"/>
</dbReference>
<gene>
    <name evidence="3" type="ORF">SAMN05878282_102519</name>
</gene>
<dbReference type="AlphaFoldDB" id="A0A1N6QKJ8"/>
<feature type="domain" description="Autotransporter" evidence="2">
    <location>
        <begin position="58"/>
        <end position="312"/>
    </location>
</feature>
<dbReference type="EMBL" id="FTMP01000002">
    <property type="protein sequence ID" value="SIQ17097.1"/>
    <property type="molecule type" value="Genomic_DNA"/>
</dbReference>
<dbReference type="SUPFAM" id="SSF103515">
    <property type="entry name" value="Autotransporter"/>
    <property type="match status" value="1"/>
</dbReference>
<sequence length="312" mass="34475">MRCALFAGLLLASAAAGAVESVLPLDQRALLLHDSRLPREAALDRLQQVRFAFRESQAEADQWPIWTRVQGYQGHWDGGLQRRGESLTLGLDRPLGGQWIGGGLVALSQARLEDDGDSGASDSAHFGLYAATRIYNQLGFKLGALYGQHRLDSGSDHASAHSWQLFGESSFALDFRDFTLEPFAGLALLRLDGGALRDNGLRLRAADEEGGYLTLGWRLAAPWYWQQRKWVGRASLALRQDLGSDRLNAEAMTADGQNLRLQGREFERSSLRLDLSLDHELRDGLYLGLTYAGDYAEDARDNALAARLSLKF</sequence>
<evidence type="ECO:0000313" key="4">
    <source>
        <dbReference type="Proteomes" id="UP000185841"/>
    </source>
</evidence>
<dbReference type="Gene3D" id="2.40.128.130">
    <property type="entry name" value="Autotransporter beta-domain"/>
    <property type="match status" value="1"/>
</dbReference>
<keyword evidence="1" id="KW-0732">Signal</keyword>
<protein>
    <submittedName>
        <fullName evidence="3">Outer membrane autotransporter barrel domain-containing protein</fullName>
    </submittedName>
</protein>
<dbReference type="SMART" id="SM00869">
    <property type="entry name" value="Autotransporter"/>
    <property type="match status" value="1"/>
</dbReference>
<evidence type="ECO:0000259" key="2">
    <source>
        <dbReference type="PROSITE" id="PS51208"/>
    </source>
</evidence>
<reference evidence="3 4" key="1">
    <citation type="submission" date="2017-01" db="EMBL/GenBank/DDBJ databases">
        <authorList>
            <person name="Mah S.A."/>
            <person name="Swanson W.J."/>
            <person name="Moy G.W."/>
            <person name="Vacquier V.D."/>
        </authorList>
    </citation>
    <scope>NUCLEOTIDE SEQUENCE [LARGE SCALE GENOMIC DNA]</scope>
    <source>
        <strain evidence="3 4">RU36E</strain>
    </source>
</reference>
<dbReference type="PROSITE" id="PS51208">
    <property type="entry name" value="AUTOTRANSPORTER"/>
    <property type="match status" value="1"/>
</dbReference>
<organism evidence="3 4">
    <name type="scientific">Aquipseudomonas alcaligenes</name>
    <name type="common">Pseudomonas alcaligenes</name>
    <dbReference type="NCBI Taxonomy" id="43263"/>
    <lineage>
        <taxon>Bacteria</taxon>
        <taxon>Pseudomonadati</taxon>
        <taxon>Pseudomonadota</taxon>
        <taxon>Gammaproteobacteria</taxon>
        <taxon>Pseudomonadales</taxon>
        <taxon>Pseudomonadaceae</taxon>
        <taxon>Aquipseudomonas</taxon>
    </lineage>
</organism>
<dbReference type="InterPro" id="IPR036709">
    <property type="entry name" value="Autotransporte_beta_dom_sf"/>
</dbReference>
<dbReference type="NCBIfam" id="TIGR01414">
    <property type="entry name" value="autotrans_barl"/>
    <property type="match status" value="1"/>
</dbReference>
<evidence type="ECO:0000256" key="1">
    <source>
        <dbReference type="SAM" id="SignalP"/>
    </source>
</evidence>
<dbReference type="Pfam" id="PF03797">
    <property type="entry name" value="Autotransporter"/>
    <property type="match status" value="1"/>
</dbReference>
<proteinExistence type="predicted"/>
<evidence type="ECO:0000313" key="3">
    <source>
        <dbReference type="EMBL" id="SIQ17097.1"/>
    </source>
</evidence>
<accession>A0A1N6QKJ8</accession>